<dbReference type="InterPro" id="IPR000182">
    <property type="entry name" value="GNAT_dom"/>
</dbReference>
<dbReference type="PANTHER" id="PTHR43877">
    <property type="entry name" value="AMINOALKYLPHOSPHONATE N-ACETYLTRANSFERASE-RELATED-RELATED"/>
    <property type="match status" value="1"/>
</dbReference>
<sequence length="190" mass="21474">MANATSNTALPAPIFYDPSKHQHILSEIADIHHDCVIHDAMPLSILDVSNRSKLDKYWLKKHAEVEDGKRVIVLQFVTDSNGREELAGLGSLHVPGEETGPFRSWIEKLMVSPRHRRKGIARRLMEKLEKAAVERNAGLIQLGTESGTPAAEVYPRLGYKAWGILPRYCVSPKDGHLMDEIHFYKDLRDE</sequence>
<dbReference type="InterPro" id="IPR050832">
    <property type="entry name" value="Bact_Acetyltransf"/>
</dbReference>
<dbReference type="SUPFAM" id="SSF55729">
    <property type="entry name" value="Acyl-CoA N-acyltransferases (Nat)"/>
    <property type="match status" value="1"/>
</dbReference>
<feature type="domain" description="N-acetyltransferase" evidence="3">
    <location>
        <begin position="35"/>
        <end position="190"/>
    </location>
</feature>
<keyword evidence="1" id="KW-0808">Transferase</keyword>
<name>A0ABR0E9L6_ZASCE</name>
<proteinExistence type="predicted"/>
<dbReference type="PROSITE" id="PS51186">
    <property type="entry name" value="GNAT"/>
    <property type="match status" value="1"/>
</dbReference>
<keyword evidence="2" id="KW-0012">Acyltransferase</keyword>
<evidence type="ECO:0000313" key="4">
    <source>
        <dbReference type="EMBL" id="KAK4498127.1"/>
    </source>
</evidence>
<organism evidence="4 5">
    <name type="scientific">Zasmidium cellare</name>
    <name type="common">Wine cellar mold</name>
    <name type="synonym">Racodium cellare</name>
    <dbReference type="NCBI Taxonomy" id="395010"/>
    <lineage>
        <taxon>Eukaryota</taxon>
        <taxon>Fungi</taxon>
        <taxon>Dikarya</taxon>
        <taxon>Ascomycota</taxon>
        <taxon>Pezizomycotina</taxon>
        <taxon>Dothideomycetes</taxon>
        <taxon>Dothideomycetidae</taxon>
        <taxon>Mycosphaerellales</taxon>
        <taxon>Mycosphaerellaceae</taxon>
        <taxon>Zasmidium</taxon>
    </lineage>
</organism>
<dbReference type="Gene3D" id="3.40.630.30">
    <property type="match status" value="1"/>
</dbReference>
<dbReference type="PANTHER" id="PTHR43877:SF1">
    <property type="entry name" value="ACETYLTRANSFERASE"/>
    <property type="match status" value="1"/>
</dbReference>
<accession>A0ABR0E9L6</accession>
<dbReference type="EMBL" id="JAXOVC010000008">
    <property type="protein sequence ID" value="KAK4498127.1"/>
    <property type="molecule type" value="Genomic_DNA"/>
</dbReference>
<keyword evidence="5" id="KW-1185">Reference proteome</keyword>
<evidence type="ECO:0000259" key="3">
    <source>
        <dbReference type="PROSITE" id="PS51186"/>
    </source>
</evidence>
<reference evidence="4 5" key="1">
    <citation type="journal article" date="2023" name="G3 (Bethesda)">
        <title>A chromosome-level genome assembly of Zasmidium syzygii isolated from banana leaves.</title>
        <authorList>
            <person name="van Westerhoven A.C."/>
            <person name="Mehrabi R."/>
            <person name="Talebi R."/>
            <person name="Steentjes M.B.F."/>
            <person name="Corcolon B."/>
            <person name="Chong P.A."/>
            <person name="Kema G.H.J."/>
            <person name="Seidl M.F."/>
        </authorList>
    </citation>
    <scope>NUCLEOTIDE SEQUENCE [LARGE SCALE GENOMIC DNA]</scope>
    <source>
        <strain evidence="4 5">P124</strain>
    </source>
</reference>
<dbReference type="InterPro" id="IPR016181">
    <property type="entry name" value="Acyl_CoA_acyltransferase"/>
</dbReference>
<dbReference type="Pfam" id="PF00583">
    <property type="entry name" value="Acetyltransf_1"/>
    <property type="match status" value="1"/>
</dbReference>
<gene>
    <name evidence="4" type="ORF">PRZ48_010783</name>
</gene>
<protein>
    <recommendedName>
        <fullName evidence="3">N-acetyltransferase domain-containing protein</fullName>
    </recommendedName>
</protein>
<evidence type="ECO:0000256" key="1">
    <source>
        <dbReference type="ARBA" id="ARBA00022679"/>
    </source>
</evidence>
<comment type="caution">
    <text evidence="4">The sequence shown here is derived from an EMBL/GenBank/DDBJ whole genome shotgun (WGS) entry which is preliminary data.</text>
</comment>
<dbReference type="CDD" id="cd04301">
    <property type="entry name" value="NAT_SF"/>
    <property type="match status" value="1"/>
</dbReference>
<dbReference type="Proteomes" id="UP001305779">
    <property type="component" value="Unassembled WGS sequence"/>
</dbReference>
<evidence type="ECO:0000256" key="2">
    <source>
        <dbReference type="ARBA" id="ARBA00023315"/>
    </source>
</evidence>
<evidence type="ECO:0000313" key="5">
    <source>
        <dbReference type="Proteomes" id="UP001305779"/>
    </source>
</evidence>